<evidence type="ECO:0000313" key="10">
    <source>
        <dbReference type="Proteomes" id="UP000050934"/>
    </source>
</evidence>
<keyword evidence="6 8" id="KW-1133">Transmembrane helix</keyword>
<evidence type="ECO:0000256" key="4">
    <source>
        <dbReference type="ARBA" id="ARBA00022597"/>
    </source>
</evidence>
<comment type="subcellular location">
    <subcellularLocation>
        <location evidence="1">Cell membrane</location>
        <topology evidence="1">Multi-pass membrane protein</topology>
    </subcellularLocation>
</comment>
<keyword evidence="5 8" id="KW-0812">Transmembrane</keyword>
<dbReference type="CDD" id="cd23110">
    <property type="entry name" value="GRP"/>
    <property type="match status" value="1"/>
</dbReference>
<feature type="transmembrane region" description="Helical" evidence="8">
    <location>
        <begin position="148"/>
        <end position="165"/>
    </location>
</feature>
<dbReference type="Pfam" id="PF06800">
    <property type="entry name" value="Sugar_transport"/>
    <property type="match status" value="1"/>
</dbReference>
<dbReference type="AlphaFoldDB" id="A0A0R2IBD8"/>
<dbReference type="PANTHER" id="PTHR16119:SF17">
    <property type="entry name" value="TRANSMEMBRANE PROTEIN 144"/>
    <property type="match status" value="1"/>
</dbReference>
<keyword evidence="4 9" id="KW-0762">Sugar transport</keyword>
<protein>
    <submittedName>
        <fullName evidence="9">Sugar transporter</fullName>
    </submittedName>
</protein>
<keyword evidence="7 8" id="KW-0472">Membrane</keyword>
<evidence type="ECO:0000313" key="9">
    <source>
        <dbReference type="EMBL" id="KRN59495.1"/>
    </source>
</evidence>
<accession>A0A0R2IBD8</accession>
<feature type="transmembrane region" description="Helical" evidence="8">
    <location>
        <begin position="56"/>
        <end position="77"/>
    </location>
</feature>
<dbReference type="STRING" id="396268.IV45_GL001241"/>
<evidence type="ECO:0000256" key="3">
    <source>
        <dbReference type="ARBA" id="ARBA00022448"/>
    </source>
</evidence>
<feature type="transmembrane region" description="Helical" evidence="8">
    <location>
        <begin position="177"/>
        <end position="197"/>
    </location>
</feature>
<dbReference type="SUPFAM" id="SSF103481">
    <property type="entry name" value="Multidrug resistance efflux transporter EmrE"/>
    <property type="match status" value="2"/>
</dbReference>
<dbReference type="EMBL" id="JQBW01000004">
    <property type="protein sequence ID" value="KRN59495.1"/>
    <property type="molecule type" value="Genomic_DNA"/>
</dbReference>
<dbReference type="PANTHER" id="PTHR16119">
    <property type="entry name" value="TRANSMEMBRANE PROTEIN 144"/>
    <property type="match status" value="1"/>
</dbReference>
<keyword evidence="3" id="KW-0813">Transport</keyword>
<dbReference type="GO" id="GO:0015144">
    <property type="term" value="F:carbohydrate transmembrane transporter activity"/>
    <property type="evidence" value="ECO:0007669"/>
    <property type="project" value="InterPro"/>
</dbReference>
<evidence type="ECO:0000256" key="8">
    <source>
        <dbReference type="SAM" id="Phobius"/>
    </source>
</evidence>
<proteinExistence type="inferred from homology"/>
<comment type="similarity">
    <text evidence="2">Belongs to the GRP transporter (TC 2.A.7.5) family.</text>
</comment>
<feature type="transmembrane region" description="Helical" evidence="8">
    <location>
        <begin position="264"/>
        <end position="286"/>
    </location>
</feature>
<evidence type="ECO:0000256" key="1">
    <source>
        <dbReference type="ARBA" id="ARBA00004651"/>
    </source>
</evidence>
<dbReference type="RefSeq" id="WP_057739649.1">
    <property type="nucleotide sequence ID" value="NZ_JQBW01000004.1"/>
</dbReference>
<feature type="transmembrane region" description="Helical" evidence="8">
    <location>
        <begin position="235"/>
        <end position="257"/>
    </location>
</feature>
<dbReference type="InterPro" id="IPR010651">
    <property type="entry name" value="Sugar_transport"/>
</dbReference>
<keyword evidence="10" id="KW-1185">Reference proteome</keyword>
<evidence type="ECO:0000256" key="6">
    <source>
        <dbReference type="ARBA" id="ARBA00022989"/>
    </source>
</evidence>
<organism evidence="9 10">
    <name type="scientific">Limosilactobacillus secaliphilus</name>
    <dbReference type="NCBI Taxonomy" id="396268"/>
    <lineage>
        <taxon>Bacteria</taxon>
        <taxon>Bacillati</taxon>
        <taxon>Bacillota</taxon>
        <taxon>Bacilli</taxon>
        <taxon>Lactobacillales</taxon>
        <taxon>Lactobacillaceae</taxon>
        <taxon>Limosilactobacillus</taxon>
    </lineage>
</organism>
<dbReference type="Proteomes" id="UP000050934">
    <property type="component" value="Unassembled WGS sequence"/>
</dbReference>
<feature type="transmembrane region" description="Helical" evidence="8">
    <location>
        <begin position="116"/>
        <end position="136"/>
    </location>
</feature>
<sequence>MNLLLVLVPAIFWGINPIIVTKTGGSATNQVFGLGLGTVVVAIIATLIVKPTISPLIFLVALLTGVCWPIGQLGQFVSMKRIGVSKAVPISTGLQLVGNTLIGAFIFHEWQGRQSIIIGFIALILVIIGSALTSATDRGEDQRVKLKDLLFLLVTTSGYLLYSALPKFPILAHTSSVAILLPEALGIFGGIAIYQLCTEGLTPFKQKAQYTNITAGFSWGIGTFAYIVVAQQLGVTTAFIFSQLNVLVATLGGVLILHEKKDTFEMWCTLIGLVLIIAGAIATTFAK</sequence>
<feature type="transmembrane region" description="Helical" evidence="8">
    <location>
        <begin position="31"/>
        <end position="49"/>
    </location>
</feature>
<evidence type="ECO:0000256" key="5">
    <source>
        <dbReference type="ARBA" id="ARBA00022692"/>
    </source>
</evidence>
<feature type="transmembrane region" description="Helical" evidence="8">
    <location>
        <begin position="209"/>
        <end position="229"/>
    </location>
</feature>
<dbReference type="PATRIC" id="fig|396268.3.peg.1258"/>
<evidence type="ECO:0000256" key="2">
    <source>
        <dbReference type="ARBA" id="ARBA00006117"/>
    </source>
</evidence>
<comment type="caution">
    <text evidence="9">The sequence shown here is derived from an EMBL/GenBank/DDBJ whole genome shotgun (WGS) entry which is preliminary data.</text>
</comment>
<gene>
    <name evidence="9" type="ORF">IV45_GL001241</name>
</gene>
<evidence type="ECO:0000256" key="7">
    <source>
        <dbReference type="ARBA" id="ARBA00023136"/>
    </source>
</evidence>
<reference evidence="9 10" key="1">
    <citation type="journal article" date="2015" name="Genome Announc.">
        <title>Expanding the biotechnology potential of lactobacilli through comparative genomics of 213 strains and associated genera.</title>
        <authorList>
            <person name="Sun Z."/>
            <person name="Harris H.M."/>
            <person name="McCann A."/>
            <person name="Guo C."/>
            <person name="Argimon S."/>
            <person name="Zhang W."/>
            <person name="Yang X."/>
            <person name="Jeffery I.B."/>
            <person name="Cooney J.C."/>
            <person name="Kagawa T.F."/>
            <person name="Liu W."/>
            <person name="Song Y."/>
            <person name="Salvetti E."/>
            <person name="Wrobel A."/>
            <person name="Rasinkangas P."/>
            <person name="Parkhill J."/>
            <person name="Rea M.C."/>
            <person name="O'Sullivan O."/>
            <person name="Ritari J."/>
            <person name="Douillard F.P."/>
            <person name="Paul Ross R."/>
            <person name="Yang R."/>
            <person name="Briner A.E."/>
            <person name="Felis G.E."/>
            <person name="de Vos W.M."/>
            <person name="Barrangou R."/>
            <person name="Klaenhammer T.R."/>
            <person name="Caufield P.W."/>
            <person name="Cui Y."/>
            <person name="Zhang H."/>
            <person name="O'Toole P.W."/>
        </authorList>
    </citation>
    <scope>NUCLEOTIDE SEQUENCE [LARGE SCALE GENOMIC DNA]</scope>
    <source>
        <strain evidence="9 10">DSM 17896</strain>
    </source>
</reference>
<dbReference type="InterPro" id="IPR037185">
    <property type="entry name" value="EmrE-like"/>
</dbReference>
<dbReference type="GO" id="GO:0005886">
    <property type="term" value="C:plasma membrane"/>
    <property type="evidence" value="ECO:0007669"/>
    <property type="project" value="UniProtKB-SubCell"/>
</dbReference>
<name>A0A0R2IBD8_9LACO</name>
<dbReference type="OrthoDB" id="1452595at2"/>